<dbReference type="Pfam" id="PF17258">
    <property type="entry name" value="DUF5324"/>
    <property type="match status" value="1"/>
</dbReference>
<organism evidence="3 4">
    <name type="scientific">Actinacidiphila paucisporea</name>
    <dbReference type="NCBI Taxonomy" id="310782"/>
    <lineage>
        <taxon>Bacteria</taxon>
        <taxon>Bacillati</taxon>
        <taxon>Actinomycetota</taxon>
        <taxon>Actinomycetes</taxon>
        <taxon>Kitasatosporales</taxon>
        <taxon>Streptomycetaceae</taxon>
        <taxon>Actinacidiphila</taxon>
    </lineage>
</organism>
<keyword evidence="2" id="KW-0472">Membrane</keyword>
<reference evidence="3 4" key="1">
    <citation type="submission" date="2016-11" db="EMBL/GenBank/DDBJ databases">
        <authorList>
            <person name="Jaros S."/>
            <person name="Januszkiewicz K."/>
            <person name="Wedrychowicz H."/>
        </authorList>
    </citation>
    <scope>NUCLEOTIDE SEQUENCE [LARGE SCALE GENOMIC DNA]</scope>
    <source>
        <strain evidence="3 4">CGMCC 4.2025</strain>
    </source>
</reference>
<dbReference type="InterPro" id="IPR035214">
    <property type="entry name" value="DUF5324"/>
</dbReference>
<sequence>MTRIDSVRNAADITKDSVRHAAEVAAPYASTAKDEAARYAQQAGTYAQQAGALAKQAYDAKLAAQVRQAREQAWAAVPPKTAVAVESAARRTKETAKTAADYTVPKVGTAVAATRAVAVPVTNEALVRGAAALHALRGQVTADDIDRLVRRRVRRQRAGRTFRGLLLAGVVGGAAFAAWRWWSKQANPDWLVEPTEPTEPDEVTDGISGTSTLTVVDPLDGPSASVNGSGAHVDRVDGFPDSDVEAAPSDDDNPHRDGA</sequence>
<feature type="compositionally biased region" description="Acidic residues" evidence="1">
    <location>
        <begin position="240"/>
        <end position="251"/>
    </location>
</feature>
<feature type="transmembrane region" description="Helical" evidence="2">
    <location>
        <begin position="161"/>
        <end position="182"/>
    </location>
</feature>
<evidence type="ECO:0000313" key="3">
    <source>
        <dbReference type="EMBL" id="SHL62901.1"/>
    </source>
</evidence>
<dbReference type="STRING" id="310782.SAMN05216499_105155"/>
<dbReference type="RefSeq" id="WP_073496484.1">
    <property type="nucleotide sequence ID" value="NZ_FRBI01000005.1"/>
</dbReference>
<dbReference type="EMBL" id="FRBI01000005">
    <property type="protein sequence ID" value="SHL62901.1"/>
    <property type="molecule type" value="Genomic_DNA"/>
</dbReference>
<gene>
    <name evidence="3" type="ORF">SAMN05216499_105155</name>
</gene>
<proteinExistence type="predicted"/>
<dbReference type="OrthoDB" id="4336216at2"/>
<evidence type="ECO:0000313" key="4">
    <source>
        <dbReference type="Proteomes" id="UP000184111"/>
    </source>
</evidence>
<dbReference type="AlphaFoldDB" id="A0A1M7C6P7"/>
<keyword evidence="4" id="KW-1185">Reference proteome</keyword>
<evidence type="ECO:0000256" key="2">
    <source>
        <dbReference type="SAM" id="Phobius"/>
    </source>
</evidence>
<feature type="region of interest" description="Disordered" evidence="1">
    <location>
        <begin position="193"/>
        <end position="259"/>
    </location>
</feature>
<dbReference type="Proteomes" id="UP000184111">
    <property type="component" value="Unassembled WGS sequence"/>
</dbReference>
<evidence type="ECO:0000256" key="1">
    <source>
        <dbReference type="SAM" id="MobiDB-lite"/>
    </source>
</evidence>
<protein>
    <submittedName>
        <fullName evidence="3">Uncharacterized protein</fullName>
    </submittedName>
</protein>
<accession>A0A1M7C6P7</accession>
<keyword evidence="2" id="KW-0812">Transmembrane</keyword>
<name>A0A1M7C6P7_9ACTN</name>
<keyword evidence="2" id="KW-1133">Transmembrane helix</keyword>